<name>A0A0W0XPS3_9GAMM</name>
<dbReference type="Proteomes" id="UP000054618">
    <property type="component" value="Unassembled WGS sequence"/>
</dbReference>
<dbReference type="AlphaFoldDB" id="A0A0W0XPS3"/>
<evidence type="ECO:0000313" key="1">
    <source>
        <dbReference type="EMBL" id="KTD46511.1"/>
    </source>
</evidence>
<dbReference type="STRING" id="45073.Lqui_2537"/>
<comment type="caution">
    <text evidence="1">The sequence shown here is derived from an EMBL/GenBank/DDBJ whole genome shotgun (WGS) entry which is preliminary data.</text>
</comment>
<dbReference type="PATRIC" id="fig|45073.5.peg.2693"/>
<dbReference type="EMBL" id="LNYS01000023">
    <property type="protein sequence ID" value="KTD46511.1"/>
    <property type="molecule type" value="Genomic_DNA"/>
</dbReference>
<dbReference type="RefSeq" id="WP_058508614.1">
    <property type="nucleotide sequence ID" value="NZ_CAAAIK010000047.1"/>
</dbReference>
<dbReference type="Gene3D" id="3.10.450.620">
    <property type="entry name" value="JHP933, nucleotidyltransferase-like core domain"/>
    <property type="match status" value="1"/>
</dbReference>
<accession>A0A0W0XPS3</accession>
<protein>
    <recommendedName>
        <fullName evidence="3">Nucleotidyl transferase AbiEii/AbiGii toxin family protein</fullName>
    </recommendedName>
</protein>
<dbReference type="InterPro" id="IPR014942">
    <property type="entry name" value="AbiEii"/>
</dbReference>
<reference evidence="1 2" key="1">
    <citation type="submission" date="2015-11" db="EMBL/GenBank/DDBJ databases">
        <title>Genomic analysis of 38 Legionella species identifies large and diverse effector repertoires.</title>
        <authorList>
            <person name="Burstein D."/>
            <person name="Amaro F."/>
            <person name="Zusman T."/>
            <person name="Lifshitz Z."/>
            <person name="Cohen O."/>
            <person name="Gilbert J.A."/>
            <person name="Pupko T."/>
            <person name="Shuman H.A."/>
            <person name="Segal G."/>
        </authorList>
    </citation>
    <scope>NUCLEOTIDE SEQUENCE [LARGE SCALE GENOMIC DNA]</scope>
    <source>
        <strain evidence="1 2">CDC#1442-AUS-E</strain>
    </source>
</reference>
<organism evidence="1 2">
    <name type="scientific">Legionella quinlivanii</name>
    <dbReference type="NCBI Taxonomy" id="45073"/>
    <lineage>
        <taxon>Bacteria</taxon>
        <taxon>Pseudomonadati</taxon>
        <taxon>Pseudomonadota</taxon>
        <taxon>Gammaproteobacteria</taxon>
        <taxon>Legionellales</taxon>
        <taxon>Legionellaceae</taxon>
        <taxon>Legionella</taxon>
    </lineage>
</organism>
<evidence type="ECO:0008006" key="3">
    <source>
        <dbReference type="Google" id="ProtNLM"/>
    </source>
</evidence>
<dbReference type="Pfam" id="PF08843">
    <property type="entry name" value="AbiEii"/>
    <property type="match status" value="1"/>
</dbReference>
<sequence>MIKPTAINREDFNLLVELAMREEGYSHMRPVIEKELLHYDLLFALDKQGLLDKLTFQGGTSLRLCYGSSRFSEDLDFAGGHDFTTSKLMDMKECIEGYIASRYGLEVSVKEPAEMSIEPEYQDIKVDKWQIAITTSPTRKDLPKQKIKIEVCNIPAYTRTPQALNTNYDFLPDGYGDVLILTESPDEIMADKLVSLVNTTKYVRHRDIWDLRWLKQRGSSINKQFILSKINDYKINDYQTRLESTIANIEKIIYSEAFHNELSRFIPLDVQERTLKKDKFKDFLINETQLLLSELLTLFDGKSGRNEFYI</sequence>
<keyword evidence="2" id="KW-1185">Reference proteome</keyword>
<dbReference type="OrthoDB" id="158131at2"/>
<evidence type="ECO:0000313" key="2">
    <source>
        <dbReference type="Proteomes" id="UP000054618"/>
    </source>
</evidence>
<proteinExistence type="predicted"/>
<gene>
    <name evidence="1" type="ORF">Lqui_2537</name>
</gene>